<sequence length="33" mass="3949">MTPTSTKNPKTLQCKTQTRFIRQKYHPSFVHSR</sequence>
<name>A0A2P2QCW1_RHIMU</name>
<proteinExistence type="predicted"/>
<accession>A0A2P2QCW1</accession>
<dbReference type="AlphaFoldDB" id="A0A2P2QCW1"/>
<reference evidence="1" key="1">
    <citation type="submission" date="2018-02" db="EMBL/GenBank/DDBJ databases">
        <title>Rhizophora mucronata_Transcriptome.</title>
        <authorList>
            <person name="Meera S.P."/>
            <person name="Sreeshan A."/>
            <person name="Augustine A."/>
        </authorList>
    </citation>
    <scope>NUCLEOTIDE SEQUENCE</scope>
    <source>
        <tissue evidence="1">Leaf</tissue>
    </source>
</reference>
<organism evidence="1">
    <name type="scientific">Rhizophora mucronata</name>
    <name type="common">Asiatic mangrove</name>
    <dbReference type="NCBI Taxonomy" id="61149"/>
    <lineage>
        <taxon>Eukaryota</taxon>
        <taxon>Viridiplantae</taxon>
        <taxon>Streptophyta</taxon>
        <taxon>Embryophyta</taxon>
        <taxon>Tracheophyta</taxon>
        <taxon>Spermatophyta</taxon>
        <taxon>Magnoliopsida</taxon>
        <taxon>eudicotyledons</taxon>
        <taxon>Gunneridae</taxon>
        <taxon>Pentapetalae</taxon>
        <taxon>rosids</taxon>
        <taxon>fabids</taxon>
        <taxon>Malpighiales</taxon>
        <taxon>Rhizophoraceae</taxon>
        <taxon>Rhizophora</taxon>
    </lineage>
</organism>
<dbReference type="EMBL" id="GGEC01084348">
    <property type="protein sequence ID" value="MBX64832.1"/>
    <property type="molecule type" value="Transcribed_RNA"/>
</dbReference>
<evidence type="ECO:0000313" key="1">
    <source>
        <dbReference type="EMBL" id="MBX64832.1"/>
    </source>
</evidence>
<protein>
    <submittedName>
        <fullName evidence="1">Uncharacterized protein</fullName>
    </submittedName>
</protein>